<organism evidence="1">
    <name type="scientific">Tanacetum cinerariifolium</name>
    <name type="common">Dalmatian daisy</name>
    <name type="synonym">Chrysanthemum cinerariifolium</name>
    <dbReference type="NCBI Taxonomy" id="118510"/>
    <lineage>
        <taxon>Eukaryota</taxon>
        <taxon>Viridiplantae</taxon>
        <taxon>Streptophyta</taxon>
        <taxon>Embryophyta</taxon>
        <taxon>Tracheophyta</taxon>
        <taxon>Spermatophyta</taxon>
        <taxon>Magnoliopsida</taxon>
        <taxon>eudicotyledons</taxon>
        <taxon>Gunneridae</taxon>
        <taxon>Pentapetalae</taxon>
        <taxon>asterids</taxon>
        <taxon>campanulids</taxon>
        <taxon>Asterales</taxon>
        <taxon>Asteraceae</taxon>
        <taxon>Asteroideae</taxon>
        <taxon>Anthemideae</taxon>
        <taxon>Anthemidinae</taxon>
        <taxon>Tanacetum</taxon>
    </lineage>
</organism>
<evidence type="ECO:0000313" key="1">
    <source>
        <dbReference type="EMBL" id="GFA90842.1"/>
    </source>
</evidence>
<protein>
    <recommendedName>
        <fullName evidence="2">CCHC-type domain-containing protein</fullName>
    </recommendedName>
</protein>
<dbReference type="AlphaFoldDB" id="A0A699KGZ0"/>
<reference evidence="1" key="1">
    <citation type="journal article" date="2019" name="Sci. Rep.">
        <title>Draft genome of Tanacetum cinerariifolium, the natural source of mosquito coil.</title>
        <authorList>
            <person name="Yamashiro T."/>
            <person name="Shiraishi A."/>
            <person name="Satake H."/>
            <person name="Nakayama K."/>
        </authorList>
    </citation>
    <scope>NUCLEOTIDE SEQUENCE</scope>
</reference>
<name>A0A699KGZ0_TANCI</name>
<accession>A0A699KGZ0</accession>
<evidence type="ECO:0008006" key="2">
    <source>
        <dbReference type="Google" id="ProtNLM"/>
    </source>
</evidence>
<dbReference type="EMBL" id="BKCJ010511977">
    <property type="protein sequence ID" value="GFA90842.1"/>
    <property type="molecule type" value="Genomic_DNA"/>
</dbReference>
<proteinExistence type="predicted"/>
<sequence length="410" mass="47845">MDSCWTCGNPFHSYENCSEEIASKKERVPKTYDYRSQYDAYEYDIYHGNYNIEMEDDTMYRGEYGAQYFHPPSYETPSFFNQPQRPTQEYYYQGQKQGDNQHLSFDEKYDKIMSMIESNKEENQRYEASFAAHDASFTALVTHVDRLLEQLNRDKTYEPQGITMLDFDDEDEDEGEGEEQNEEFTLHSTNTMEWSAFGSCKDKEDADDHNNSFGDIISPITRHNEESVPIKVGEEVMEANTTPYLPTLEEPILPAIDDIQLKEDEEFLAPSLYEDKCFNLLDEAEVTHIHLNLPQLPRVAINQVREDDSVFENKKEQEKVSLVKDEHHVVERCHKNSVSKLTHIIVKQVHRKARVGVRKQILSLCHGKWEFQEVLNSRNDSFCKQETSGKTCSHCIKPKKKEKKSMGFEA</sequence>
<gene>
    <name evidence="1" type="ORF">Tci_662814</name>
</gene>
<comment type="caution">
    <text evidence="1">The sequence shown here is derived from an EMBL/GenBank/DDBJ whole genome shotgun (WGS) entry which is preliminary data.</text>
</comment>